<dbReference type="EMBL" id="JAHWDP010000007">
    <property type="protein sequence ID" value="MBW2938954.1"/>
    <property type="molecule type" value="Genomic_DNA"/>
</dbReference>
<name>A0A9X1FRX0_9FLAO</name>
<protein>
    <submittedName>
        <fullName evidence="1">DNA mismatch repair protein MutS</fullName>
    </submittedName>
</protein>
<proteinExistence type="predicted"/>
<evidence type="ECO:0000313" key="2">
    <source>
        <dbReference type="Proteomes" id="UP001138686"/>
    </source>
</evidence>
<gene>
    <name evidence="1" type="ORF">KXJ69_12625</name>
</gene>
<dbReference type="AlphaFoldDB" id="A0A9X1FRX0"/>
<sequence length="184" mass="20859">MKSLKVGVRISVLDEDISGIVKAIDGQSVVIETKDGFEMTFNRNEIVVDQGIPKDKYLEGIDYVIHSEINSKSKRKEILRPKKGALPPMEVDLHIEQLVNNHKSLSSYQILNIQMDGAKHKLEFAIRKKIQRIVFIHGIGEGVLRAELEFLIGRYEGLKCYDADYQKYGRGALEVYIPQSIMGV</sequence>
<dbReference type="Proteomes" id="UP001138686">
    <property type="component" value="Unassembled WGS sequence"/>
</dbReference>
<comment type="caution">
    <text evidence="1">The sequence shown here is derived from an EMBL/GenBank/DDBJ whole genome shotgun (WGS) entry which is preliminary data.</text>
</comment>
<keyword evidence="2" id="KW-1185">Reference proteome</keyword>
<accession>A0A9X1FRX0</accession>
<evidence type="ECO:0000313" key="1">
    <source>
        <dbReference type="EMBL" id="MBW2938954.1"/>
    </source>
</evidence>
<dbReference type="RefSeq" id="WP_219053484.1">
    <property type="nucleotide sequence ID" value="NZ_JAHWDP010000007.1"/>
</dbReference>
<organism evidence="1 2">
    <name type="scientific">Halomarinibacterium sedimenti</name>
    <dbReference type="NCBI Taxonomy" id="2857106"/>
    <lineage>
        <taxon>Bacteria</taxon>
        <taxon>Pseudomonadati</taxon>
        <taxon>Bacteroidota</taxon>
        <taxon>Flavobacteriia</taxon>
        <taxon>Flavobacteriales</taxon>
        <taxon>Flavobacteriaceae</taxon>
        <taxon>Halomarinibacterium</taxon>
    </lineage>
</organism>
<reference evidence="1" key="1">
    <citation type="submission" date="2021-07" db="EMBL/GenBank/DDBJ databases">
        <title>Aureisphaera sp. CAU 1614 isolated from sea sediment.</title>
        <authorList>
            <person name="Kim W."/>
        </authorList>
    </citation>
    <scope>NUCLEOTIDE SEQUENCE</scope>
    <source>
        <strain evidence="1">CAU 1614</strain>
    </source>
</reference>